<evidence type="ECO:0000256" key="5">
    <source>
        <dbReference type="SAM" id="Coils"/>
    </source>
</evidence>
<dbReference type="SUPFAM" id="SSF69742">
    <property type="entry name" value="Glutamyl tRNA-reductase catalytic, N-terminal domain"/>
    <property type="match status" value="1"/>
</dbReference>
<dbReference type="InterPro" id="IPR006151">
    <property type="entry name" value="Shikm_DH/Glu-tRNA_Rdtase"/>
</dbReference>
<keyword evidence="2 4" id="KW-0560">Oxidoreductase</keyword>
<dbReference type="Pfam" id="PF05201">
    <property type="entry name" value="GlutR_N"/>
    <property type="match status" value="1"/>
</dbReference>
<evidence type="ECO:0000256" key="2">
    <source>
        <dbReference type="ARBA" id="ARBA00023002"/>
    </source>
</evidence>
<evidence type="ECO:0000259" key="7">
    <source>
        <dbReference type="Pfam" id="PF05201"/>
    </source>
</evidence>
<dbReference type="InterPro" id="IPR000343">
    <property type="entry name" value="4pyrrol_synth_GluRdtase"/>
</dbReference>
<feature type="binding site" evidence="4">
    <location>
        <position position="91"/>
    </location>
    <ligand>
        <name>substrate</name>
    </ligand>
</feature>
<evidence type="ECO:0000256" key="3">
    <source>
        <dbReference type="ARBA" id="ARBA00023244"/>
    </source>
</evidence>
<protein>
    <recommendedName>
        <fullName evidence="4">Glutamyl-tRNA reductase</fullName>
        <shortName evidence="4">GluTR</shortName>
        <ecNumber evidence="4">1.2.1.70</ecNumber>
    </recommendedName>
</protein>
<comment type="subunit">
    <text evidence="4">Homodimer.</text>
</comment>
<dbReference type="PANTHER" id="PTHR43013">
    <property type="entry name" value="GLUTAMYL-TRNA REDUCTASE"/>
    <property type="match status" value="1"/>
</dbReference>
<gene>
    <name evidence="4" type="primary">hemA</name>
    <name evidence="8" type="ORF">L2W38_00255</name>
</gene>
<feature type="binding site" evidence="4">
    <location>
        <begin position="167"/>
        <end position="172"/>
    </location>
    <ligand>
        <name>NADP(+)</name>
        <dbReference type="ChEBI" id="CHEBI:58349"/>
    </ligand>
</feature>
<comment type="similarity">
    <text evidence="4">Belongs to the glutamyl-tRNA reductase family.</text>
</comment>
<keyword evidence="5" id="KW-0175">Coiled coil</keyword>
<proteinExistence type="inferred from homology"/>
<comment type="pathway">
    <text evidence="4">Porphyrin-containing compound metabolism; protoporphyrin-IX biosynthesis; 5-aminolevulinate from L-glutamyl-tRNA(Glu): step 1/2.</text>
</comment>
<comment type="caution">
    <text evidence="8">The sequence shown here is derived from an EMBL/GenBank/DDBJ whole genome shotgun (WGS) entry which is preliminary data.</text>
</comment>
<dbReference type="InterPro" id="IPR015895">
    <property type="entry name" value="4pyrrol_synth_GluRdtase_N"/>
</dbReference>
<evidence type="ECO:0000256" key="4">
    <source>
        <dbReference type="HAMAP-Rule" id="MF_00087"/>
    </source>
</evidence>
<dbReference type="HAMAP" id="MF_00087">
    <property type="entry name" value="Glu_tRNA_reductase"/>
    <property type="match status" value="1"/>
</dbReference>
<comment type="caution">
    <text evidence="4">Lacks conserved residue(s) required for the propagation of feature annotation.</text>
</comment>
<name>A0ABS9EL60_9BACT</name>
<keyword evidence="1 4" id="KW-0521">NADP</keyword>
<comment type="function">
    <text evidence="4">Catalyzes the NADPH-dependent reduction of glutamyl-tRNA(Glu) to glutamate 1-semialdehyde (GSA).</text>
</comment>
<evidence type="ECO:0000259" key="6">
    <source>
        <dbReference type="Pfam" id="PF01488"/>
    </source>
</evidence>
<comment type="catalytic activity">
    <reaction evidence="4">
        <text>(S)-4-amino-5-oxopentanoate + tRNA(Glu) + NADP(+) = L-glutamyl-tRNA(Glu) + NADPH + H(+)</text>
        <dbReference type="Rhea" id="RHEA:12344"/>
        <dbReference type="Rhea" id="RHEA-COMP:9663"/>
        <dbReference type="Rhea" id="RHEA-COMP:9680"/>
        <dbReference type="ChEBI" id="CHEBI:15378"/>
        <dbReference type="ChEBI" id="CHEBI:57501"/>
        <dbReference type="ChEBI" id="CHEBI:57783"/>
        <dbReference type="ChEBI" id="CHEBI:58349"/>
        <dbReference type="ChEBI" id="CHEBI:78442"/>
        <dbReference type="ChEBI" id="CHEBI:78520"/>
        <dbReference type="EC" id="1.2.1.70"/>
    </reaction>
</comment>
<keyword evidence="9" id="KW-1185">Reference proteome</keyword>
<dbReference type="Pfam" id="PF01488">
    <property type="entry name" value="Shikimate_DH"/>
    <property type="match status" value="1"/>
</dbReference>
<feature type="binding site" evidence="4">
    <location>
        <begin position="45"/>
        <end position="48"/>
    </location>
    <ligand>
        <name>substrate</name>
    </ligand>
</feature>
<dbReference type="InterPro" id="IPR036343">
    <property type="entry name" value="GluRdtase_N_sf"/>
</dbReference>
<comment type="miscellaneous">
    <text evidence="4">During catalysis, the active site Cys acts as a nucleophile attacking the alpha-carbonyl group of tRNA-bound glutamate with the formation of a thioester intermediate between enzyme and glutamate, and the concomitant release of tRNA(Glu). The thioester intermediate is finally reduced by direct hydride transfer from NADPH, to form the product GSA.</text>
</comment>
<dbReference type="RefSeq" id="WP_236097582.1">
    <property type="nucleotide sequence ID" value="NZ_JAKGUD010000001.1"/>
</dbReference>
<dbReference type="PANTHER" id="PTHR43013:SF1">
    <property type="entry name" value="GLUTAMYL-TRNA REDUCTASE"/>
    <property type="match status" value="1"/>
</dbReference>
<comment type="domain">
    <text evidence="4">Possesses an unusual extended V-shaped dimeric structure with each monomer consisting of three distinct domains arranged along a curved 'spinal' alpha-helix. The N-terminal catalytic domain specifically recognizes the glutamate moiety of the substrate. The second domain is the NADPH-binding domain, and the third C-terminal domain is responsible for dimerization.</text>
</comment>
<dbReference type="Gene3D" id="3.30.460.30">
    <property type="entry name" value="Glutamyl-tRNA reductase, N-terminal domain"/>
    <property type="match status" value="1"/>
</dbReference>
<reference evidence="8 9" key="1">
    <citation type="submission" date="2022-01" db="EMBL/GenBank/DDBJ databases">
        <title>Dethiosulfovibrio faecalis sp. nov., a novel proteolytic, non-sulfur-reducing bacterium isolated from a marine aquaculture solid waste bioreactor.</title>
        <authorList>
            <person name="Grabowski S."/>
            <person name="Apolinario E."/>
            <person name="Schneider N."/>
            <person name="Marshall C.W."/>
            <person name="Sowers K.R."/>
        </authorList>
    </citation>
    <scope>NUCLEOTIDE SEQUENCE [LARGE SCALE GENOMIC DNA]</scope>
    <source>
        <strain evidence="8 9">DSM 12537</strain>
    </source>
</reference>
<dbReference type="EC" id="1.2.1.70" evidence="4"/>
<sequence length="374" mass="42052">MRLICISVNYENSKLADRAGLWEDEKELRLMLDGGPLSEIVPIHTCNRTELYGIIPEGREFPSDSIPSCADILTGKDVVEHLLRVLLGLESMACGESFVVSQVKKEYDRYSPLCGRILNRLFQRSFNLAGILRTEYHPGRAPSIPWLMAQAIKDHPAWPSLRIALIGAGDMGTETAKVLKAMGLSFSISNRTEKTGKSLAEETGADWLPWERWKDLTETSDVLIFATSSPEPLLSEIDGENRPWIIDMGAIPQVEVPGLKRISVDELRDRTLEILDDYRRDLGKLEEETEEAAQALWADLITVRTDTYRRLAMMRVGHIVDERAARTAQKIGVSEEILRQMAWSVAKGILSPVLEMNGPHSSRIWRALSEEEIS</sequence>
<dbReference type="InterPro" id="IPR036291">
    <property type="entry name" value="NAD(P)-bd_dom_sf"/>
</dbReference>
<dbReference type="EMBL" id="JAKGUD010000001">
    <property type="protein sequence ID" value="MCF4141251.1"/>
    <property type="molecule type" value="Genomic_DNA"/>
</dbReference>
<organism evidence="8 9">
    <name type="scientific">Dethiosulfovibrio marinus</name>
    <dbReference type="NCBI Taxonomy" id="133532"/>
    <lineage>
        <taxon>Bacteria</taxon>
        <taxon>Thermotogati</taxon>
        <taxon>Synergistota</taxon>
        <taxon>Synergistia</taxon>
        <taxon>Synergistales</taxon>
        <taxon>Dethiosulfovibrionaceae</taxon>
        <taxon>Dethiosulfovibrio</taxon>
    </lineage>
</organism>
<feature type="site" description="Important for activity" evidence="4">
    <location>
        <position position="81"/>
    </location>
</feature>
<evidence type="ECO:0000313" key="9">
    <source>
        <dbReference type="Proteomes" id="UP001200430"/>
    </source>
</evidence>
<dbReference type="SUPFAM" id="SSF51735">
    <property type="entry name" value="NAD(P)-binding Rossmann-fold domains"/>
    <property type="match status" value="1"/>
</dbReference>
<feature type="active site" description="Nucleophile" evidence="4">
    <location>
        <position position="46"/>
    </location>
</feature>
<evidence type="ECO:0000313" key="8">
    <source>
        <dbReference type="EMBL" id="MCF4141251.1"/>
    </source>
</evidence>
<feature type="domain" description="Glutamyl-tRNA reductase N-terminal" evidence="7">
    <location>
        <begin position="6"/>
        <end position="135"/>
    </location>
</feature>
<accession>A0ABS9EL60</accession>
<dbReference type="Proteomes" id="UP001200430">
    <property type="component" value="Unassembled WGS sequence"/>
</dbReference>
<keyword evidence="3 4" id="KW-0627">Porphyrin biosynthesis</keyword>
<feature type="binding site" evidence="4">
    <location>
        <position position="102"/>
    </location>
    <ligand>
        <name>substrate</name>
    </ligand>
</feature>
<dbReference type="Gene3D" id="3.40.50.720">
    <property type="entry name" value="NAD(P)-binding Rossmann-like Domain"/>
    <property type="match status" value="1"/>
</dbReference>
<feature type="domain" description="Quinate/shikimate 5-dehydrogenase/glutamyl-tRNA reductase" evidence="6">
    <location>
        <begin position="157"/>
        <end position="248"/>
    </location>
</feature>
<feature type="coiled-coil region" evidence="5">
    <location>
        <begin position="268"/>
        <end position="295"/>
    </location>
</feature>
<evidence type="ECO:0000256" key="1">
    <source>
        <dbReference type="ARBA" id="ARBA00022857"/>
    </source>
</evidence>